<reference evidence="2 3" key="1">
    <citation type="submission" date="2015-09" db="EMBL/GenBank/DDBJ databases">
        <authorList>
            <consortium name="Pathogen Informatics"/>
        </authorList>
    </citation>
    <scope>NUCLEOTIDE SEQUENCE [LARGE SCALE GENOMIC DNA]</scope>
    <source>
        <strain evidence="2 3">2789STDY5834855</strain>
    </source>
</reference>
<dbReference type="AlphaFoldDB" id="A0A174C0V6"/>
<evidence type="ECO:0000313" key="2">
    <source>
        <dbReference type="EMBL" id="CUO16466.1"/>
    </source>
</evidence>
<protein>
    <recommendedName>
        <fullName evidence="4">DUF4317 domain-containing protein</fullName>
    </recommendedName>
</protein>
<dbReference type="Proteomes" id="UP000095558">
    <property type="component" value="Unassembled WGS sequence"/>
</dbReference>
<gene>
    <name evidence="2" type="ORF">ERS852470_01607</name>
</gene>
<dbReference type="EMBL" id="CYZV01000015">
    <property type="protein sequence ID" value="CUO16466.1"/>
    <property type="molecule type" value="Genomic_DNA"/>
</dbReference>
<name>A0A174C0V6_9CLOT</name>
<dbReference type="Pfam" id="PF14199">
    <property type="entry name" value="DUF4317"/>
    <property type="match status" value="1"/>
</dbReference>
<dbReference type="GeneID" id="83010881"/>
<keyword evidence="1" id="KW-0175">Coiled coil</keyword>
<organism evidence="2 3">
    <name type="scientific">Clostridium disporicum</name>
    <dbReference type="NCBI Taxonomy" id="84024"/>
    <lineage>
        <taxon>Bacteria</taxon>
        <taxon>Bacillati</taxon>
        <taxon>Bacillota</taxon>
        <taxon>Clostridia</taxon>
        <taxon>Eubacteriales</taxon>
        <taxon>Clostridiaceae</taxon>
        <taxon>Clostridium</taxon>
    </lineage>
</organism>
<dbReference type="OrthoDB" id="1642058at2"/>
<accession>A0A174C0V6</accession>
<feature type="coiled-coil region" evidence="1">
    <location>
        <begin position="332"/>
        <end position="359"/>
    </location>
</feature>
<dbReference type="RefSeq" id="WP_042395607.1">
    <property type="nucleotide sequence ID" value="NZ_CYYT01000009.1"/>
</dbReference>
<evidence type="ECO:0000256" key="1">
    <source>
        <dbReference type="SAM" id="Coils"/>
    </source>
</evidence>
<dbReference type="InterPro" id="IPR025466">
    <property type="entry name" value="DUF4317"/>
</dbReference>
<proteinExistence type="predicted"/>
<sequence>MRKKDILELKKRFKKDHCTFTKMCGCYVNGEKNVLLKFRETFLNLEEDDYFKFLEIAKKVLSGTIGNNILELNFELNEEHINEKQLSFMKLKNSGLKDDALLDEFYNSIIENYDYTGNFLILLFHDAYDVITKTKDNAKLDESEEVYEYILCAICPVELSKAGLRYFEEENSIKSRTRDWVVEAPSNGFVFPAFINRSTDVNSVMYYTKNAKDTHPELMENVLGCPSKQTNTEQKEAFNDIVRDALGPDEKKADHFFMEIQESLNNKIEEHNSIYEDTDEPIVLTNDVVQEILALSGVPDEITTKIEKSYSENFGDTPPIADILIDNKALAAKAQKKKEEMLEKQVKILENKLERVTQTASSNFENNVIPSELESEAAIESINYEGNEENPNDNISTENNLEEITNFESNEDFNDTSEIKEEVKSINSDTISENDIDSSLNADIVVKVNPEKVEQIETKIIDGKKYIVIPIDDNEQANVNGIEKTL</sequence>
<evidence type="ECO:0000313" key="3">
    <source>
        <dbReference type="Proteomes" id="UP000095558"/>
    </source>
</evidence>
<evidence type="ECO:0008006" key="4">
    <source>
        <dbReference type="Google" id="ProtNLM"/>
    </source>
</evidence>